<evidence type="ECO:0000256" key="3">
    <source>
        <dbReference type="SAM" id="SignalP"/>
    </source>
</evidence>
<feature type="region of interest" description="Disordered" evidence="1">
    <location>
        <begin position="380"/>
        <end position="418"/>
    </location>
</feature>
<feature type="signal peptide" evidence="3">
    <location>
        <begin position="1"/>
        <end position="23"/>
    </location>
</feature>
<evidence type="ECO:0000313" key="4">
    <source>
        <dbReference type="EMBL" id="TCO76544.1"/>
    </source>
</evidence>
<dbReference type="RefSeq" id="WP_132545609.1">
    <property type="nucleotide sequence ID" value="NZ_SLWY01000029.1"/>
</dbReference>
<accession>A0A4R2KS40</accession>
<feature type="transmembrane region" description="Helical" evidence="2">
    <location>
        <begin position="590"/>
        <end position="606"/>
    </location>
</feature>
<keyword evidence="2" id="KW-1133">Transmembrane helix</keyword>
<comment type="caution">
    <text evidence="4">The sequence shown here is derived from an EMBL/GenBank/DDBJ whole genome shotgun (WGS) entry which is preliminary data.</text>
</comment>
<keyword evidence="5" id="KW-1185">Reference proteome</keyword>
<organism evidence="4 5">
    <name type="scientific">Plasticicumulans lactativorans</name>
    <dbReference type="NCBI Taxonomy" id="1133106"/>
    <lineage>
        <taxon>Bacteria</taxon>
        <taxon>Pseudomonadati</taxon>
        <taxon>Pseudomonadota</taxon>
        <taxon>Gammaproteobacteria</taxon>
        <taxon>Candidatus Competibacteraceae</taxon>
        <taxon>Plasticicumulans</taxon>
    </lineage>
</organism>
<dbReference type="EMBL" id="SLWY01000029">
    <property type="protein sequence ID" value="TCO76544.1"/>
    <property type="molecule type" value="Genomic_DNA"/>
</dbReference>
<keyword evidence="3" id="KW-0732">Signal</keyword>
<dbReference type="Proteomes" id="UP000295765">
    <property type="component" value="Unassembled WGS sequence"/>
</dbReference>
<gene>
    <name evidence="4" type="ORF">EV699_12925</name>
</gene>
<dbReference type="OrthoDB" id="5194370at2"/>
<keyword evidence="2" id="KW-0812">Transmembrane</keyword>
<reference evidence="4 5" key="1">
    <citation type="submission" date="2019-03" db="EMBL/GenBank/DDBJ databases">
        <title>Genomic Encyclopedia of Type Strains, Phase IV (KMG-IV): sequencing the most valuable type-strain genomes for metagenomic binning, comparative biology and taxonomic classification.</title>
        <authorList>
            <person name="Goeker M."/>
        </authorList>
    </citation>
    <scope>NUCLEOTIDE SEQUENCE [LARGE SCALE GENOMIC DNA]</scope>
    <source>
        <strain evidence="4 5">DSM 25287</strain>
    </source>
</reference>
<feature type="transmembrane region" description="Helical" evidence="2">
    <location>
        <begin position="678"/>
        <end position="695"/>
    </location>
</feature>
<evidence type="ECO:0000256" key="1">
    <source>
        <dbReference type="SAM" id="MobiDB-lite"/>
    </source>
</evidence>
<sequence length="696" mass="74117">MPVVRSLILACGVLSGFASAALAADTCPLGDGPPYGPAYGAWSRGEQLAWEAIRRGEAINLLEPQPDPRSARTDPGAQQLGPWFLQTLFGVAACERAIGALGVYIIGGDFPLPVYVNGIDTRARLVITGARFKGGLSIAESHFGQSVHLVYGTFGGTLEIKRSRVDGELDLQRNALAALDLYSLDVDRSLDLSRTRPPDAGERAALAALRPWYAGAPVLADPPPAAEPTKLINLHVGQHLHLVDGRFAGIALYGSHIAGDLEGDGAQFTAPAYLPGLEVGGAVRLRSARSELLQLEHANIAGALDLGELAGPRADATRLCLGGARVDDTLRLWQARLDTLDLRGVRVGNSLLVEQVEVAGNVRLDEAEVGHRLALRVSVSERGPRTGEAGPQASCMPSAPRESKPEQTAGPEQNRVSGRGLKAGEVVLQGACWPSVDLTAAAIGGTLDLAGTRWRDGATLDLTNAAVQRFSDEGAAAAAAAGGADCPQAATPGWPARLGLNGFSYAQLGAAAQRDGGDWAAWVGRQAHFSRLPYQQLADRLRAAGRGDAASEVLYAMRVRELDARPPSLGWAWGWVERVLTGFGYRKERAIVPIVVLIVLGTAFAARRWARSALPEPWTLARRCKYSVQALIPMIDTLFPKLSGLLPLPRIDEQQYREIDSGWRVGGPAWCYFHLHRFFGLLLAVALIVSLTGLTA</sequence>
<feature type="chain" id="PRO_5020235725" description="Pentapeptide repeat protein" evidence="3">
    <location>
        <begin position="24"/>
        <end position="696"/>
    </location>
</feature>
<dbReference type="AlphaFoldDB" id="A0A4R2KS40"/>
<keyword evidence="2" id="KW-0472">Membrane</keyword>
<evidence type="ECO:0000256" key="2">
    <source>
        <dbReference type="SAM" id="Phobius"/>
    </source>
</evidence>
<protein>
    <recommendedName>
        <fullName evidence="6">Pentapeptide repeat protein</fullName>
    </recommendedName>
</protein>
<evidence type="ECO:0000313" key="5">
    <source>
        <dbReference type="Proteomes" id="UP000295765"/>
    </source>
</evidence>
<proteinExistence type="predicted"/>
<name>A0A4R2KS40_9GAMM</name>
<evidence type="ECO:0008006" key="6">
    <source>
        <dbReference type="Google" id="ProtNLM"/>
    </source>
</evidence>